<dbReference type="AlphaFoldDB" id="A0A2H0LV07"/>
<reference evidence="2 3" key="1">
    <citation type="submission" date="2017-09" db="EMBL/GenBank/DDBJ databases">
        <title>Depth-based differentiation of microbial function through sediment-hosted aquifers and enrichment of novel symbionts in the deep terrestrial subsurface.</title>
        <authorList>
            <person name="Probst A.J."/>
            <person name="Ladd B."/>
            <person name="Jarett J.K."/>
            <person name="Geller-Mcgrath D.E."/>
            <person name="Sieber C.M."/>
            <person name="Emerson J.B."/>
            <person name="Anantharaman K."/>
            <person name="Thomas B.C."/>
            <person name="Malmstrom R."/>
            <person name="Stieglmeier M."/>
            <person name="Klingl A."/>
            <person name="Woyke T."/>
            <person name="Ryan C.M."/>
            <person name="Banfield J.F."/>
        </authorList>
    </citation>
    <scope>NUCLEOTIDE SEQUENCE [LARGE SCALE GENOMIC DNA]</scope>
    <source>
        <strain evidence="2">CG11_big_fil_rev_8_21_14_0_20_45_26</strain>
    </source>
</reference>
<evidence type="ECO:0000313" key="3">
    <source>
        <dbReference type="Proteomes" id="UP000230859"/>
    </source>
</evidence>
<feature type="chain" id="PRO_5013621389" evidence="1">
    <location>
        <begin position="19"/>
        <end position="217"/>
    </location>
</feature>
<name>A0A2H0LV07_9BACT</name>
<protein>
    <submittedName>
        <fullName evidence="2">Uncharacterized protein</fullName>
    </submittedName>
</protein>
<comment type="caution">
    <text evidence="2">The sequence shown here is derived from an EMBL/GenBank/DDBJ whole genome shotgun (WGS) entry which is preliminary data.</text>
</comment>
<sequence>MRAAAAAFISLSSWAARAGRHLIAAMNGTSTDAPPRFINDLKMRKEEIQMEYPKRKALKQALYEALCRQVSETYGIRSKQKKAQRENEEILKRLYLGPQDSCVPDSFLGDDLLYDIQTKYDCFFSSVRDLLETEYLETQGIKDAWISIWIDPSYEADTDVIVTFQSAVLLAHHSEAWNFAWPSVPALVTALTDFYETMRDVLIAYLWEGIRYEKKRF</sequence>
<evidence type="ECO:0000256" key="1">
    <source>
        <dbReference type="SAM" id="SignalP"/>
    </source>
</evidence>
<dbReference type="Proteomes" id="UP000230859">
    <property type="component" value="Unassembled WGS sequence"/>
</dbReference>
<evidence type="ECO:0000313" key="2">
    <source>
        <dbReference type="EMBL" id="PIQ87524.1"/>
    </source>
</evidence>
<gene>
    <name evidence="2" type="ORF">COV74_00185</name>
</gene>
<organism evidence="2 3">
    <name type="scientific">Candidatus Abzuiibacterium crystallinum</name>
    <dbReference type="NCBI Taxonomy" id="1974748"/>
    <lineage>
        <taxon>Bacteria</taxon>
        <taxon>Pseudomonadati</taxon>
        <taxon>Candidatus Omnitrophota</taxon>
        <taxon>Candidatus Abzuiibacterium</taxon>
    </lineage>
</organism>
<accession>A0A2H0LV07</accession>
<keyword evidence="1" id="KW-0732">Signal</keyword>
<dbReference type="EMBL" id="PCVY01000003">
    <property type="protein sequence ID" value="PIQ87524.1"/>
    <property type="molecule type" value="Genomic_DNA"/>
</dbReference>
<feature type="signal peptide" evidence="1">
    <location>
        <begin position="1"/>
        <end position="18"/>
    </location>
</feature>
<proteinExistence type="predicted"/>